<evidence type="ECO:0000256" key="7">
    <source>
        <dbReference type="SAM" id="Phobius"/>
    </source>
</evidence>
<feature type="transmembrane region" description="Helical" evidence="7">
    <location>
        <begin position="252"/>
        <end position="272"/>
    </location>
</feature>
<dbReference type="OMA" id="LYTIMAW"/>
<dbReference type="STRING" id="1173701.A0A066XYQ1"/>
<feature type="domain" description="Rhodopsin" evidence="8">
    <location>
        <begin position="37"/>
        <end position="277"/>
    </location>
</feature>
<feature type="transmembrane region" description="Helical" evidence="7">
    <location>
        <begin position="134"/>
        <end position="156"/>
    </location>
</feature>
<evidence type="ECO:0000256" key="3">
    <source>
        <dbReference type="ARBA" id="ARBA00022989"/>
    </source>
</evidence>
<dbReference type="Pfam" id="PF20684">
    <property type="entry name" value="Fung_rhodopsin"/>
    <property type="match status" value="1"/>
</dbReference>
<evidence type="ECO:0000256" key="2">
    <source>
        <dbReference type="ARBA" id="ARBA00022692"/>
    </source>
</evidence>
<feature type="transmembrane region" description="Helical" evidence="7">
    <location>
        <begin position="176"/>
        <end position="202"/>
    </location>
</feature>
<feature type="transmembrane region" description="Helical" evidence="7">
    <location>
        <begin position="57"/>
        <end position="79"/>
    </location>
</feature>
<dbReference type="PANTHER" id="PTHR33048:SF167">
    <property type="entry name" value="INTEGRAL MEMBRANE PROTEIN"/>
    <property type="match status" value="1"/>
</dbReference>
<evidence type="ECO:0000259" key="8">
    <source>
        <dbReference type="Pfam" id="PF20684"/>
    </source>
</evidence>
<organism evidence="9 10">
    <name type="scientific">Colletotrichum sublineola</name>
    <name type="common">Sorghum anthracnose fungus</name>
    <dbReference type="NCBI Taxonomy" id="1173701"/>
    <lineage>
        <taxon>Eukaryota</taxon>
        <taxon>Fungi</taxon>
        <taxon>Dikarya</taxon>
        <taxon>Ascomycota</taxon>
        <taxon>Pezizomycotina</taxon>
        <taxon>Sordariomycetes</taxon>
        <taxon>Hypocreomycetidae</taxon>
        <taxon>Glomerellales</taxon>
        <taxon>Glomerellaceae</taxon>
        <taxon>Colletotrichum</taxon>
        <taxon>Colletotrichum graminicola species complex</taxon>
    </lineage>
</organism>
<comment type="caution">
    <text evidence="9">The sequence shown here is derived from an EMBL/GenBank/DDBJ whole genome shotgun (WGS) entry which is preliminary data.</text>
</comment>
<comment type="subcellular location">
    <subcellularLocation>
        <location evidence="1">Membrane</location>
        <topology evidence="1">Multi-pass membrane protein</topology>
    </subcellularLocation>
</comment>
<evidence type="ECO:0000256" key="5">
    <source>
        <dbReference type="ARBA" id="ARBA00038359"/>
    </source>
</evidence>
<protein>
    <recommendedName>
        <fullName evidence="8">Rhodopsin domain-containing protein</fullName>
    </recommendedName>
</protein>
<feature type="transmembrane region" description="Helical" evidence="7">
    <location>
        <begin position="18"/>
        <end position="37"/>
    </location>
</feature>
<feature type="region of interest" description="Disordered" evidence="6">
    <location>
        <begin position="346"/>
        <end position="378"/>
    </location>
</feature>
<keyword evidence="2 7" id="KW-0812">Transmembrane</keyword>
<sequence length="415" mass="46005">MPSTTTVDPARAKESNTAMILTVTGLFHALALLFVGLRTYTRAIIVKTIGADDYMMIVSALCALGGGMVVFIIQAFYGLGKHKDTISKPDQVFFAKVGFFQSIISAIAALAFLKISIAMSLLRLSKNRWYSRALWSLIVFVVLYTIMAWLSFFLYCTPLAGYWDRSLKPKCYDLKLFINFALINTSFNIFTDVCFATLPIPIIWVLQMKLRTRIYLIGVLSLGYLAVIMGIVKSFFQIAQPGNKDSTFLQSIQFWGFLQLNLGIIAACAPSLKPLVGRALKITSSRRYNSDNLYENRYPTGRTGRTVTITANAKRQGYREQSSQSAPDFELGVGTFSKSAEYRRTTAKGESRSGAVSVYQKKNSMDDRSGSEEMILDSDNRTCPTSALMYRLLGGELHFLPTPLVPGNAQAPAGI</sequence>
<feature type="transmembrane region" description="Helical" evidence="7">
    <location>
        <begin position="99"/>
        <end position="122"/>
    </location>
</feature>
<gene>
    <name evidence="9" type="ORF">CSUB01_10149</name>
</gene>
<evidence type="ECO:0000256" key="1">
    <source>
        <dbReference type="ARBA" id="ARBA00004141"/>
    </source>
</evidence>
<dbReference type="eggNOG" id="ENOG502SNI4">
    <property type="taxonomic scope" value="Eukaryota"/>
</dbReference>
<keyword evidence="4 7" id="KW-0472">Membrane</keyword>
<dbReference type="InterPro" id="IPR052337">
    <property type="entry name" value="SAT4-like"/>
</dbReference>
<comment type="similarity">
    <text evidence="5">Belongs to the SAT4 family.</text>
</comment>
<accession>A0A066XYQ1</accession>
<dbReference type="OrthoDB" id="5022096at2759"/>
<dbReference type="Proteomes" id="UP000027238">
    <property type="component" value="Unassembled WGS sequence"/>
</dbReference>
<dbReference type="InterPro" id="IPR049326">
    <property type="entry name" value="Rhodopsin_dom_fungi"/>
</dbReference>
<evidence type="ECO:0000256" key="4">
    <source>
        <dbReference type="ARBA" id="ARBA00023136"/>
    </source>
</evidence>
<proteinExistence type="inferred from homology"/>
<evidence type="ECO:0000313" key="10">
    <source>
        <dbReference type="Proteomes" id="UP000027238"/>
    </source>
</evidence>
<keyword evidence="10" id="KW-1185">Reference proteome</keyword>
<dbReference type="GO" id="GO:0016020">
    <property type="term" value="C:membrane"/>
    <property type="evidence" value="ECO:0007669"/>
    <property type="project" value="UniProtKB-SubCell"/>
</dbReference>
<keyword evidence="3 7" id="KW-1133">Transmembrane helix</keyword>
<evidence type="ECO:0000256" key="6">
    <source>
        <dbReference type="SAM" id="MobiDB-lite"/>
    </source>
</evidence>
<feature type="transmembrane region" description="Helical" evidence="7">
    <location>
        <begin position="214"/>
        <end position="232"/>
    </location>
</feature>
<dbReference type="PANTHER" id="PTHR33048">
    <property type="entry name" value="PTH11-LIKE INTEGRAL MEMBRANE PROTEIN (AFU_ORTHOLOGUE AFUA_5G11245)"/>
    <property type="match status" value="1"/>
</dbReference>
<dbReference type="AlphaFoldDB" id="A0A066XYQ1"/>
<evidence type="ECO:0000313" key="9">
    <source>
        <dbReference type="EMBL" id="KDN71085.1"/>
    </source>
</evidence>
<name>A0A066XYQ1_COLSU</name>
<dbReference type="HOGENOM" id="CLU_028200_3_5_1"/>
<dbReference type="EMBL" id="JMSE01000253">
    <property type="protein sequence ID" value="KDN71085.1"/>
    <property type="molecule type" value="Genomic_DNA"/>
</dbReference>
<reference evidence="10" key="1">
    <citation type="journal article" date="2014" name="Genome Announc.">
        <title>Draft genome sequence of Colletotrichum sublineola, a destructive pathogen of cultivated sorghum.</title>
        <authorList>
            <person name="Baroncelli R."/>
            <person name="Sanz-Martin J.M."/>
            <person name="Rech G.E."/>
            <person name="Sukno S.A."/>
            <person name="Thon M.R."/>
        </authorList>
    </citation>
    <scope>NUCLEOTIDE SEQUENCE [LARGE SCALE GENOMIC DNA]</scope>
    <source>
        <strain evidence="10">TX430BB</strain>
    </source>
</reference>